<name>A0A1L7CQ59_9CORY</name>
<accession>A0A1L7CQ59</accession>
<dbReference type="InterPro" id="IPR007161">
    <property type="entry name" value="DUF364"/>
</dbReference>
<evidence type="ECO:0000259" key="1">
    <source>
        <dbReference type="Pfam" id="PF04016"/>
    </source>
</evidence>
<proteinExistence type="predicted"/>
<dbReference type="InterPro" id="IPR025251">
    <property type="entry name" value="DUF4213"/>
</dbReference>
<gene>
    <name evidence="3" type="ORF">CFRA_00140</name>
</gene>
<dbReference type="SUPFAM" id="SSF159713">
    <property type="entry name" value="Dhaf3308-like"/>
    <property type="match status" value="1"/>
</dbReference>
<feature type="domain" description="DUF4213" evidence="2">
    <location>
        <begin position="7"/>
        <end position="108"/>
    </location>
</feature>
<organism evidence="3 4">
    <name type="scientific">Corynebacterium frankenforstense DSM 45800</name>
    <dbReference type="NCBI Taxonomy" id="1437875"/>
    <lineage>
        <taxon>Bacteria</taxon>
        <taxon>Bacillati</taxon>
        <taxon>Actinomycetota</taxon>
        <taxon>Actinomycetes</taxon>
        <taxon>Mycobacteriales</taxon>
        <taxon>Corynebacteriaceae</taxon>
        <taxon>Corynebacterium</taxon>
    </lineage>
</organism>
<feature type="domain" description="Putative heavy-metal chelation" evidence="1">
    <location>
        <begin position="135"/>
        <end position="266"/>
    </location>
</feature>
<dbReference type="Proteomes" id="UP000185434">
    <property type="component" value="Chromosome"/>
</dbReference>
<dbReference type="Gene3D" id="3.40.50.11590">
    <property type="match status" value="1"/>
</dbReference>
<evidence type="ECO:0008006" key="5">
    <source>
        <dbReference type="Google" id="ProtNLM"/>
    </source>
</evidence>
<dbReference type="OrthoDB" id="9806942at2"/>
<keyword evidence="4" id="KW-1185">Reference proteome</keyword>
<protein>
    <recommendedName>
        <fullName evidence="5">Heavy-metal chelation domain-containing protein</fullName>
    </recommendedName>
</protein>
<dbReference type="Gene3D" id="3.30.390.100">
    <property type="match status" value="1"/>
</dbReference>
<dbReference type="Pfam" id="PF04016">
    <property type="entry name" value="DUF364"/>
    <property type="match status" value="1"/>
</dbReference>
<evidence type="ECO:0000259" key="2">
    <source>
        <dbReference type="Pfam" id="PF13938"/>
    </source>
</evidence>
<evidence type="ECO:0000313" key="3">
    <source>
        <dbReference type="EMBL" id="APT87973.1"/>
    </source>
</evidence>
<dbReference type="AlphaFoldDB" id="A0A1L7CQ59"/>
<evidence type="ECO:0000313" key="4">
    <source>
        <dbReference type="Proteomes" id="UP000185434"/>
    </source>
</evidence>
<dbReference type="KEGG" id="cfk:CFRA_00140"/>
<dbReference type="RefSeq" id="WP_075662942.1">
    <property type="nucleotide sequence ID" value="NZ_CP009247.1"/>
</dbReference>
<dbReference type="EMBL" id="CP009247">
    <property type="protein sequence ID" value="APT87973.1"/>
    <property type="molecule type" value="Genomic_DNA"/>
</dbReference>
<dbReference type="STRING" id="1437875.CFRA_00140"/>
<reference evidence="3 4" key="1">
    <citation type="submission" date="2014-08" db="EMBL/GenBank/DDBJ databases">
        <title>Complete genome sequence of Corynebacterium frankenforstense ST18(T) (=DSM 45800(T)), isolated from raw cow milk.</title>
        <authorList>
            <person name="Ruckert C."/>
            <person name="Albersmeier A."/>
            <person name="Winkler A."/>
            <person name="Lipski A."/>
            <person name="Kalinowski J."/>
        </authorList>
    </citation>
    <scope>NUCLEOTIDE SEQUENCE [LARGE SCALE GENOMIC DNA]</scope>
    <source>
        <strain evidence="3 4">ST18</strain>
    </source>
</reference>
<sequence length="280" mass="28976">MALQPLYRELIEAIPQTATVESASTTGLWARVTASLDGAASIGIAYCGGPGLRPWDAAMARVTATDPLDAPAAAELTGRNLREVATELIGAGTPAERALAVAAINAWYSHGATAKANGFVPTAATGGEQAEWGQVFDPFRDVIAGKTVAVIGHHPGAPSALDSASDFHMLEVPEGLDELPPAAEFIVPRCEMVFISGSSFINGSAPRLIELAAESYCALIGPSTPLAPALFDHGVDLVAGLVADDADGMDRALVQAAYPTMFAHGHRVHRSKPEGTSVLD</sequence>
<dbReference type="Pfam" id="PF13938">
    <property type="entry name" value="DUF4213"/>
    <property type="match status" value="1"/>
</dbReference>